<dbReference type="Pfam" id="PF11838">
    <property type="entry name" value="ERAP1_C"/>
    <property type="match status" value="1"/>
</dbReference>
<gene>
    <name evidence="32" type="primary">TRHDE</name>
</gene>
<accession>A0A6P3HL65</accession>
<comment type="function">
    <text evidence="17">Specific inactivation of TRH after its release.</text>
</comment>
<dbReference type="KEGG" id="bbis:104989312"/>
<dbReference type="Pfam" id="PF01433">
    <property type="entry name" value="Peptidase_M1"/>
    <property type="match status" value="1"/>
</dbReference>
<evidence type="ECO:0000256" key="5">
    <source>
        <dbReference type="ARBA" id="ARBA00022670"/>
    </source>
</evidence>
<dbReference type="Gene3D" id="1.25.50.20">
    <property type="match status" value="1"/>
</dbReference>
<dbReference type="FunFam" id="1.10.390.10:FF:000039">
    <property type="entry name" value="thyrotropin-releasing hormone-degrading ectoenzyme"/>
    <property type="match status" value="1"/>
</dbReference>
<proteinExistence type="inferred from homology"/>
<feature type="region of interest" description="Disordered" evidence="26">
    <location>
        <begin position="88"/>
        <end position="154"/>
    </location>
</feature>
<evidence type="ECO:0000256" key="18">
    <source>
        <dbReference type="ARBA" id="ARBA00066574"/>
    </source>
</evidence>
<dbReference type="InterPro" id="IPR042097">
    <property type="entry name" value="Aminopeptidase_N-like_N_sf"/>
</dbReference>
<dbReference type="InterPro" id="IPR050344">
    <property type="entry name" value="Peptidase_M1_aminopeptidases"/>
</dbReference>
<dbReference type="InterPro" id="IPR027268">
    <property type="entry name" value="Peptidase_M4/M1_CTD_sf"/>
</dbReference>
<keyword evidence="12" id="KW-0482">Metalloprotease</keyword>
<dbReference type="GO" id="GO:0008270">
    <property type="term" value="F:zinc ion binding"/>
    <property type="evidence" value="ECO:0007669"/>
    <property type="project" value="InterPro"/>
</dbReference>
<dbReference type="PANTHER" id="PTHR11533:SF294">
    <property type="entry name" value="THYROTROPIN-RELEASING HORMONE-DEGRADING ECTOENZYME"/>
    <property type="match status" value="1"/>
</dbReference>
<dbReference type="CTD" id="29953"/>
<evidence type="ECO:0000256" key="9">
    <source>
        <dbReference type="ARBA" id="ARBA00022833"/>
    </source>
</evidence>
<evidence type="ECO:0000259" key="28">
    <source>
        <dbReference type="Pfam" id="PF01433"/>
    </source>
</evidence>
<dbReference type="InterPro" id="IPR034016">
    <property type="entry name" value="M1_APN-typ"/>
</dbReference>
<reference evidence="32" key="1">
    <citation type="submission" date="2025-08" db="UniProtKB">
        <authorList>
            <consortium name="RefSeq"/>
        </authorList>
    </citation>
    <scope>IDENTIFICATION</scope>
    <source>
        <tissue evidence="32">Blood</tissue>
    </source>
</reference>
<keyword evidence="15" id="KW-0325">Glycoprotein</keyword>
<evidence type="ECO:0000256" key="7">
    <source>
        <dbReference type="ARBA" id="ARBA00022723"/>
    </source>
</evidence>
<evidence type="ECO:0000256" key="26">
    <source>
        <dbReference type="SAM" id="MobiDB-lite"/>
    </source>
</evidence>
<evidence type="ECO:0000256" key="15">
    <source>
        <dbReference type="ARBA" id="ARBA00023180"/>
    </source>
</evidence>
<evidence type="ECO:0000256" key="19">
    <source>
        <dbReference type="ARBA" id="ARBA00072445"/>
    </source>
</evidence>
<dbReference type="Gene3D" id="2.60.40.1910">
    <property type="match status" value="1"/>
</dbReference>
<dbReference type="GO" id="GO:0042277">
    <property type="term" value="F:peptide binding"/>
    <property type="evidence" value="ECO:0007669"/>
    <property type="project" value="TreeGrafter"/>
</dbReference>
<keyword evidence="8" id="KW-0378">Hydrolase</keyword>
<dbReference type="InterPro" id="IPR024571">
    <property type="entry name" value="ERAP1-like_C_dom"/>
</dbReference>
<dbReference type="RefSeq" id="XP_010839250.1">
    <property type="nucleotide sequence ID" value="XM_010840948.1"/>
</dbReference>
<evidence type="ECO:0000256" key="22">
    <source>
        <dbReference type="ARBA" id="ARBA00083577"/>
    </source>
</evidence>
<feature type="region of interest" description="Disordered" evidence="26">
    <location>
        <begin position="211"/>
        <end position="235"/>
    </location>
</feature>
<dbReference type="InterPro" id="IPR045357">
    <property type="entry name" value="Aminopeptidase_N-like_N"/>
</dbReference>
<feature type="site" description="Transition state stabilizer" evidence="25">
    <location>
        <position position="745"/>
    </location>
</feature>
<evidence type="ECO:0000256" key="20">
    <source>
        <dbReference type="ARBA" id="ARBA00076496"/>
    </source>
</evidence>
<dbReference type="GO" id="GO:0043171">
    <property type="term" value="P:peptide catabolic process"/>
    <property type="evidence" value="ECO:0007669"/>
    <property type="project" value="TreeGrafter"/>
</dbReference>
<feature type="domain" description="ERAP1-like C-terminal" evidence="29">
    <location>
        <begin position="895"/>
        <end position="1218"/>
    </location>
</feature>
<evidence type="ECO:0000256" key="23">
    <source>
        <dbReference type="PIRSR" id="PIRSR634016-1"/>
    </source>
</evidence>
<evidence type="ECO:0000259" key="29">
    <source>
        <dbReference type="Pfam" id="PF11838"/>
    </source>
</evidence>
<name>A0A6P3HL65_BISBB</name>
<dbReference type="AlphaFoldDB" id="A0A6P3HL65"/>
<feature type="region of interest" description="Disordered" evidence="26">
    <location>
        <begin position="294"/>
        <end position="351"/>
    </location>
</feature>
<feature type="transmembrane region" description="Helical" evidence="27">
    <location>
        <begin position="258"/>
        <end position="281"/>
    </location>
</feature>
<evidence type="ECO:0000313" key="32">
    <source>
        <dbReference type="RefSeq" id="XP_010839250.1"/>
    </source>
</evidence>
<keyword evidence="6 27" id="KW-0812">Transmembrane</keyword>
<dbReference type="InterPro" id="IPR014782">
    <property type="entry name" value="Peptidase_M1_dom"/>
</dbReference>
<keyword evidence="7 24" id="KW-0479">Metal-binding</keyword>
<dbReference type="PRINTS" id="PR00756">
    <property type="entry name" value="ALADIPTASE"/>
</dbReference>
<feature type="binding site" evidence="24">
    <location>
        <position position="662"/>
    </location>
    <ligand>
        <name>Zn(2+)</name>
        <dbReference type="ChEBI" id="CHEBI:29105"/>
        <note>catalytic</note>
    </ligand>
</feature>
<dbReference type="InterPro" id="IPR001930">
    <property type="entry name" value="Peptidase_M1"/>
</dbReference>
<evidence type="ECO:0000256" key="16">
    <source>
        <dbReference type="ARBA" id="ARBA00052605"/>
    </source>
</evidence>
<evidence type="ECO:0000256" key="21">
    <source>
        <dbReference type="ARBA" id="ARBA00079759"/>
    </source>
</evidence>
<dbReference type="Gene3D" id="1.10.390.10">
    <property type="entry name" value="Neutral Protease Domain 2"/>
    <property type="match status" value="1"/>
</dbReference>
<keyword evidence="4" id="KW-0031">Aminopeptidase</keyword>
<feature type="binding site" evidence="24">
    <location>
        <position position="658"/>
    </location>
    <ligand>
        <name>Zn(2+)</name>
        <dbReference type="ChEBI" id="CHEBI:29105"/>
        <note>catalytic</note>
    </ligand>
</feature>
<feature type="domain" description="Peptidase M1 membrane alanine aminopeptidase" evidence="28">
    <location>
        <begin position="586"/>
        <end position="809"/>
    </location>
</feature>
<dbReference type="CDD" id="cd09601">
    <property type="entry name" value="M1_APN-Q_like"/>
    <property type="match status" value="1"/>
</dbReference>
<keyword evidence="10" id="KW-0735">Signal-anchor</keyword>
<evidence type="ECO:0000256" key="2">
    <source>
        <dbReference type="ARBA" id="ARBA00010136"/>
    </source>
</evidence>
<comment type="cofactor">
    <cofactor evidence="24">
        <name>Zn(2+)</name>
        <dbReference type="ChEBI" id="CHEBI:29105"/>
    </cofactor>
    <text evidence="24">Binds 1 zinc ion per subunit.</text>
</comment>
<dbReference type="GO" id="GO:0005615">
    <property type="term" value="C:extracellular space"/>
    <property type="evidence" value="ECO:0007669"/>
    <property type="project" value="TreeGrafter"/>
</dbReference>
<dbReference type="OrthoDB" id="6750768at2759"/>
<dbReference type="SUPFAM" id="SSF63737">
    <property type="entry name" value="Leukotriene A4 hydrolase N-terminal domain"/>
    <property type="match status" value="1"/>
</dbReference>
<comment type="subunit">
    <text evidence="3">Homodimer; disulfide-linked.</text>
</comment>
<feature type="region of interest" description="Disordered" evidence="26">
    <location>
        <begin position="21"/>
        <end position="72"/>
    </location>
</feature>
<comment type="similarity">
    <text evidence="2">Belongs to the peptidase M1 family.</text>
</comment>
<evidence type="ECO:0000256" key="11">
    <source>
        <dbReference type="ARBA" id="ARBA00022989"/>
    </source>
</evidence>
<dbReference type="SUPFAM" id="SSF55486">
    <property type="entry name" value="Metalloproteases ('zincins'), catalytic domain"/>
    <property type="match status" value="1"/>
</dbReference>
<protein>
    <recommendedName>
        <fullName evidence="19">Thyrotropin-releasing hormone-degrading ectoenzyme</fullName>
        <ecNumber evidence="18">3.4.19.6</ecNumber>
    </recommendedName>
    <alternativeName>
        <fullName evidence="22">Pyroglutamyl-peptidase II</fullName>
    </alternativeName>
    <alternativeName>
        <fullName evidence="20">TRH-specific aminopeptidase</fullName>
    </alternativeName>
    <alternativeName>
        <fullName evidence="21">Thyroliberinase</fullName>
    </alternativeName>
</protein>
<evidence type="ECO:0000256" key="12">
    <source>
        <dbReference type="ARBA" id="ARBA00023049"/>
    </source>
</evidence>
<evidence type="ECO:0000256" key="13">
    <source>
        <dbReference type="ARBA" id="ARBA00023136"/>
    </source>
</evidence>
<evidence type="ECO:0000256" key="17">
    <source>
        <dbReference type="ARBA" id="ARBA00055732"/>
    </source>
</evidence>
<organism evidence="31 32">
    <name type="scientific">Bison bison bison</name>
    <name type="common">North American plains bison</name>
    <dbReference type="NCBI Taxonomy" id="43346"/>
    <lineage>
        <taxon>Eukaryota</taxon>
        <taxon>Metazoa</taxon>
        <taxon>Chordata</taxon>
        <taxon>Craniata</taxon>
        <taxon>Vertebrata</taxon>
        <taxon>Euteleostomi</taxon>
        <taxon>Mammalia</taxon>
        <taxon>Eutheria</taxon>
        <taxon>Laurasiatheria</taxon>
        <taxon>Artiodactyla</taxon>
        <taxon>Ruminantia</taxon>
        <taxon>Pecora</taxon>
        <taxon>Bovidae</taxon>
        <taxon>Bovinae</taxon>
        <taxon>Bison</taxon>
    </lineage>
</organism>
<dbReference type="GO" id="GO:0016020">
    <property type="term" value="C:membrane"/>
    <property type="evidence" value="ECO:0007669"/>
    <property type="project" value="UniProtKB-SubCell"/>
</dbReference>
<dbReference type="EC" id="3.4.19.6" evidence="18"/>
<comment type="catalytic activity">
    <reaction evidence="16">
        <text>Release of the N-terminal pyroglutamyl group from pGlu-|-His-Xaa tripeptides and pGlu-|-His-Xaa-Gly tetrapeptides.</text>
        <dbReference type="EC" id="3.4.19.6"/>
    </reaction>
</comment>
<keyword evidence="31" id="KW-1185">Reference proteome</keyword>
<dbReference type="Pfam" id="PF17900">
    <property type="entry name" value="Peptidase_M1_N"/>
    <property type="match status" value="1"/>
</dbReference>
<dbReference type="FunFam" id="2.60.40.1730:FF:000007">
    <property type="entry name" value="thyrotropin-releasing hormone-degrading ectoenzyme"/>
    <property type="match status" value="1"/>
</dbReference>
<evidence type="ECO:0000256" key="6">
    <source>
        <dbReference type="ARBA" id="ARBA00022692"/>
    </source>
</evidence>
<comment type="subcellular location">
    <subcellularLocation>
        <location evidence="1">Membrane</location>
        <topology evidence="1">Single-pass type II membrane protein</topology>
    </subcellularLocation>
</comment>
<feature type="binding site" evidence="24">
    <location>
        <position position="681"/>
    </location>
    <ligand>
        <name>Zn(2+)</name>
        <dbReference type="ChEBI" id="CHEBI:29105"/>
        <note>catalytic</note>
    </ligand>
</feature>
<evidence type="ECO:0000256" key="4">
    <source>
        <dbReference type="ARBA" id="ARBA00022438"/>
    </source>
</evidence>
<evidence type="ECO:0000256" key="3">
    <source>
        <dbReference type="ARBA" id="ARBA00011748"/>
    </source>
</evidence>
<dbReference type="GeneID" id="104989312"/>
<dbReference type="GO" id="GO:0016920">
    <property type="term" value="F:pyroglutamyl-peptidase activity"/>
    <property type="evidence" value="ECO:0007669"/>
    <property type="project" value="UniProtKB-EC"/>
</dbReference>
<sequence>MARTDTSCSLVVSGGQRNVGTREARCPAGGEGFSRTDSRRSSAALGLHRAASPGSLPPRPSSRPRLRGSGLGSLRRCRRRRCCEHIPPRGLNASAGVGRESGSPNFPLHRSLLGSRGPARRLPRKARLELGTGDGELGAAGVQGRGQPAPRSPAPAEVVRALGRARRSPSWARPRVRWPAPLQPVWCPERGGADGGRRGRCRLRTEPVLKDARPVSPGSQLASRPRPARALMPTLPVARVARSRGAPEGAGEEEEARLVLAFAVSIVALLAVTMLAVLLSLRFDECGASVPSGADGGPAGFPARGGNESLPGPARRNHHARGDPSQPGAGAEATPETPSAQPPSGEEREQWQPWTQLRLSGHLKPLHYNLMLTAFMENFTFSGEVNVEIACRNATRYVVLHASRVAVEKVQVAEDRVAGAVPVAGFFLYPQTQVLVVVLNRTLDAQRNYNLKIIYNALIENELLGFFRSSYVLHGERRFLGITQFSPTHARKAFPCFDEPIYKATFKISIKHQASYLSLSNMPVETSVFEEDGWVTDHFSQTPLMSTYYLAWAICNFTYRETTTKSGVAVRLYARPDAIRRGSGDYALHIAKRLIEFYEDYFNVPYSLPKLDLLAVPKHPYAAMENWGLSIFVEQRILLDPSVSSISYLLDVTMVIVHEICHQWFGDLVTPVWWEDVWLKEGFAHYFEFVGTDYLYPGWNMEKQRFLTDVLHEVMLLDGLASSHPVSQEVLRATDIDRVFDWIAYKKGAALIRMLANFMGHSVFQRGLQDYLTIHKYGNAARNDLWNTLSEALKRNGKYVNIQEVMDQWTLQMGYPVITILGNTTAENRIIITQQHFIYDISAKTKAHEPQNNSYLWQIPLTIVVGNRSHVSSEAIIWVSNKSEHHRITLDKGSWLLGNINQTGYFRVNYDLRNWRLLIDQLIRNHEVLSVSNRAGLIDDAFSLARAGYLPQNIPLEIIRYLSEEKDFLPWHAASRALYPLDKLLDRMEKYNIFNEYILKQVATTYIKLGWPKNSFNGSLVQASYQHEELRREVIMLACSFGNKHCHQQASTLISDWISSNRNRIPLNVRDIVYCTGVSLLDEDVWEFIWMKFHSTTAISEKKILLEALTCSDDRNLLNRLLNLSLNSEVVLDQDAIDVIIHVARNPHGRDLAWKFFRDKWKILNTRYGEALFMNSKLISGVTEFLNTEGELKELKNFMKSYDGVAAASFSRAVETVEANVRWKMLYQDELFQWLGKALRH</sequence>
<keyword evidence="9 24" id="KW-0862">Zinc</keyword>
<dbReference type="PANTHER" id="PTHR11533">
    <property type="entry name" value="PROTEASE M1 ZINC METALLOPROTEASE"/>
    <property type="match status" value="1"/>
</dbReference>
<keyword evidence="11 27" id="KW-1133">Transmembrane helix</keyword>
<feature type="compositionally biased region" description="Gly residues" evidence="26">
    <location>
        <begin position="132"/>
        <end position="144"/>
    </location>
</feature>
<keyword evidence="14" id="KW-1015">Disulfide bond</keyword>
<keyword evidence="5" id="KW-0645">Protease</keyword>
<feature type="domain" description="Aminopeptidase N-like N-terminal" evidence="30">
    <location>
        <begin position="364"/>
        <end position="549"/>
    </location>
</feature>
<dbReference type="FunFam" id="1.25.50.20:FF:000005">
    <property type="entry name" value="Aminopeptidase N-like protein"/>
    <property type="match status" value="1"/>
</dbReference>
<evidence type="ECO:0000256" key="1">
    <source>
        <dbReference type="ARBA" id="ARBA00004606"/>
    </source>
</evidence>
<dbReference type="GO" id="GO:0070006">
    <property type="term" value="F:metalloaminopeptidase activity"/>
    <property type="evidence" value="ECO:0007669"/>
    <property type="project" value="TreeGrafter"/>
</dbReference>
<feature type="active site" description="Proton acceptor" evidence="23">
    <location>
        <position position="659"/>
    </location>
</feature>
<evidence type="ECO:0000259" key="30">
    <source>
        <dbReference type="Pfam" id="PF17900"/>
    </source>
</evidence>
<evidence type="ECO:0000256" key="25">
    <source>
        <dbReference type="PIRSR" id="PIRSR634016-4"/>
    </source>
</evidence>
<evidence type="ECO:0000256" key="8">
    <source>
        <dbReference type="ARBA" id="ARBA00022801"/>
    </source>
</evidence>
<evidence type="ECO:0000313" key="31">
    <source>
        <dbReference type="Proteomes" id="UP000515208"/>
    </source>
</evidence>
<dbReference type="Proteomes" id="UP000515208">
    <property type="component" value="Unplaced"/>
</dbReference>
<keyword evidence="13 27" id="KW-0472">Membrane</keyword>
<evidence type="ECO:0000256" key="10">
    <source>
        <dbReference type="ARBA" id="ARBA00022968"/>
    </source>
</evidence>
<dbReference type="GO" id="GO:0006508">
    <property type="term" value="P:proteolysis"/>
    <property type="evidence" value="ECO:0007669"/>
    <property type="project" value="UniProtKB-KW"/>
</dbReference>
<dbReference type="Gene3D" id="2.60.40.1730">
    <property type="entry name" value="tricorn interacting facor f3 domain"/>
    <property type="match status" value="1"/>
</dbReference>
<dbReference type="FunFam" id="2.60.40.1910:FF:000006">
    <property type="entry name" value="Aminopeptidase"/>
    <property type="match status" value="1"/>
</dbReference>
<dbReference type="GO" id="GO:0005737">
    <property type="term" value="C:cytoplasm"/>
    <property type="evidence" value="ECO:0007669"/>
    <property type="project" value="TreeGrafter"/>
</dbReference>
<evidence type="ECO:0000256" key="24">
    <source>
        <dbReference type="PIRSR" id="PIRSR634016-3"/>
    </source>
</evidence>
<evidence type="ECO:0000256" key="14">
    <source>
        <dbReference type="ARBA" id="ARBA00023157"/>
    </source>
</evidence>
<evidence type="ECO:0000256" key="27">
    <source>
        <dbReference type="SAM" id="Phobius"/>
    </source>
</evidence>